<reference evidence="2 3" key="2">
    <citation type="journal article" date="2010" name="Nucleic Acids Res.">
        <title>BeetleBase in 2010: revisions to provide comprehensive genomic information for Tribolium castaneum.</title>
        <authorList>
            <person name="Kim H.S."/>
            <person name="Murphy T."/>
            <person name="Xia J."/>
            <person name="Caragea D."/>
            <person name="Park Y."/>
            <person name="Beeman R.W."/>
            <person name="Lorenzen M.D."/>
            <person name="Butcher S."/>
            <person name="Manak J.R."/>
            <person name="Brown S.J."/>
        </authorList>
    </citation>
    <scope>GENOME REANNOTATION</scope>
    <source>
        <strain evidence="2 3">Georgia GA2</strain>
    </source>
</reference>
<evidence type="ECO:0000313" key="3">
    <source>
        <dbReference type="Proteomes" id="UP000007266"/>
    </source>
</evidence>
<dbReference type="InParanoid" id="D6WWQ6"/>
<sequence length="52" mass="5924">MTPQDRTQELIRQVNNLVAFLDLDDKEEDISGRLSSSISPSFRGRREEKTGS</sequence>
<feature type="compositionally biased region" description="Low complexity" evidence="1">
    <location>
        <begin position="32"/>
        <end position="42"/>
    </location>
</feature>
<organism evidence="2 3">
    <name type="scientific">Tribolium castaneum</name>
    <name type="common">Red flour beetle</name>
    <dbReference type="NCBI Taxonomy" id="7070"/>
    <lineage>
        <taxon>Eukaryota</taxon>
        <taxon>Metazoa</taxon>
        <taxon>Ecdysozoa</taxon>
        <taxon>Arthropoda</taxon>
        <taxon>Hexapoda</taxon>
        <taxon>Insecta</taxon>
        <taxon>Pterygota</taxon>
        <taxon>Neoptera</taxon>
        <taxon>Endopterygota</taxon>
        <taxon>Coleoptera</taxon>
        <taxon>Polyphaga</taxon>
        <taxon>Cucujiformia</taxon>
        <taxon>Tenebrionidae</taxon>
        <taxon>Tenebrionidae incertae sedis</taxon>
        <taxon>Tribolium</taxon>
    </lineage>
</organism>
<protein>
    <submittedName>
        <fullName evidence="2">Uncharacterized protein</fullName>
    </submittedName>
</protein>
<name>D6WWQ6_TRICA</name>
<dbReference type="HOGENOM" id="CLU_3089871_0_0_1"/>
<evidence type="ECO:0000256" key="1">
    <source>
        <dbReference type="SAM" id="MobiDB-lite"/>
    </source>
</evidence>
<proteinExistence type="predicted"/>
<reference evidence="2 3" key="1">
    <citation type="journal article" date="2008" name="Nature">
        <title>The genome of the model beetle and pest Tribolium castaneum.</title>
        <authorList>
            <consortium name="Tribolium Genome Sequencing Consortium"/>
            <person name="Richards S."/>
            <person name="Gibbs R.A."/>
            <person name="Weinstock G.M."/>
            <person name="Brown S.J."/>
            <person name="Denell R."/>
            <person name="Beeman R.W."/>
            <person name="Gibbs R."/>
            <person name="Beeman R.W."/>
            <person name="Brown S.J."/>
            <person name="Bucher G."/>
            <person name="Friedrich M."/>
            <person name="Grimmelikhuijzen C.J."/>
            <person name="Klingler M."/>
            <person name="Lorenzen M."/>
            <person name="Richards S."/>
            <person name="Roth S."/>
            <person name="Schroder R."/>
            <person name="Tautz D."/>
            <person name="Zdobnov E.M."/>
            <person name="Muzny D."/>
            <person name="Gibbs R.A."/>
            <person name="Weinstock G.M."/>
            <person name="Attaway T."/>
            <person name="Bell S."/>
            <person name="Buhay C.J."/>
            <person name="Chandrabose M.N."/>
            <person name="Chavez D."/>
            <person name="Clerk-Blankenburg K.P."/>
            <person name="Cree A."/>
            <person name="Dao M."/>
            <person name="Davis C."/>
            <person name="Chacko J."/>
            <person name="Dinh H."/>
            <person name="Dugan-Rocha S."/>
            <person name="Fowler G."/>
            <person name="Garner T.T."/>
            <person name="Garnes J."/>
            <person name="Gnirke A."/>
            <person name="Hawes A."/>
            <person name="Hernandez J."/>
            <person name="Hines S."/>
            <person name="Holder M."/>
            <person name="Hume J."/>
            <person name="Jhangiani S.N."/>
            <person name="Joshi V."/>
            <person name="Khan Z.M."/>
            <person name="Jackson L."/>
            <person name="Kovar C."/>
            <person name="Kowis A."/>
            <person name="Lee S."/>
            <person name="Lewis L.R."/>
            <person name="Margolis J."/>
            <person name="Morgan M."/>
            <person name="Nazareth L.V."/>
            <person name="Nguyen N."/>
            <person name="Okwuonu G."/>
            <person name="Parker D."/>
            <person name="Richards S."/>
            <person name="Ruiz S.J."/>
            <person name="Santibanez J."/>
            <person name="Savard J."/>
            <person name="Scherer S.E."/>
            <person name="Schneider B."/>
            <person name="Sodergren E."/>
            <person name="Tautz D."/>
            <person name="Vattahil S."/>
            <person name="Villasana D."/>
            <person name="White C.S."/>
            <person name="Wright R."/>
            <person name="Park Y."/>
            <person name="Beeman R.W."/>
            <person name="Lord J."/>
            <person name="Oppert B."/>
            <person name="Lorenzen M."/>
            <person name="Brown S."/>
            <person name="Wang L."/>
            <person name="Savard J."/>
            <person name="Tautz D."/>
            <person name="Richards S."/>
            <person name="Weinstock G."/>
            <person name="Gibbs R.A."/>
            <person name="Liu Y."/>
            <person name="Worley K."/>
            <person name="Weinstock G."/>
            <person name="Elsik C.G."/>
            <person name="Reese J.T."/>
            <person name="Elhaik E."/>
            <person name="Landan G."/>
            <person name="Graur D."/>
            <person name="Arensburger P."/>
            <person name="Atkinson P."/>
            <person name="Beeman R.W."/>
            <person name="Beidler J."/>
            <person name="Brown S.J."/>
            <person name="Demuth J.P."/>
            <person name="Drury D.W."/>
            <person name="Du Y.Z."/>
            <person name="Fujiwara H."/>
            <person name="Lorenzen M."/>
            <person name="Maselli V."/>
            <person name="Osanai M."/>
            <person name="Park Y."/>
            <person name="Robertson H.M."/>
            <person name="Tu Z."/>
            <person name="Wang J.J."/>
            <person name="Wang S."/>
            <person name="Richards S."/>
            <person name="Song H."/>
            <person name="Zhang L."/>
            <person name="Sodergren E."/>
            <person name="Werner D."/>
            <person name="Stanke M."/>
            <person name="Morgenstern B."/>
            <person name="Solovyev V."/>
            <person name="Kosarev P."/>
            <person name="Brown G."/>
            <person name="Chen H.C."/>
            <person name="Ermolaeva O."/>
            <person name="Hlavina W."/>
            <person name="Kapustin Y."/>
            <person name="Kiryutin B."/>
            <person name="Kitts P."/>
            <person name="Maglott D."/>
            <person name="Pruitt K."/>
            <person name="Sapojnikov V."/>
            <person name="Souvorov A."/>
            <person name="Mackey A.J."/>
            <person name="Waterhouse R.M."/>
            <person name="Wyder S."/>
            <person name="Zdobnov E.M."/>
            <person name="Zdobnov E.M."/>
            <person name="Wyder S."/>
            <person name="Kriventseva E.V."/>
            <person name="Kadowaki T."/>
            <person name="Bork P."/>
            <person name="Aranda M."/>
            <person name="Bao R."/>
            <person name="Beermann A."/>
            <person name="Berns N."/>
            <person name="Bolognesi R."/>
            <person name="Bonneton F."/>
            <person name="Bopp D."/>
            <person name="Brown S.J."/>
            <person name="Bucher G."/>
            <person name="Butts T."/>
            <person name="Chaumot A."/>
            <person name="Denell R.E."/>
            <person name="Ferrier D.E."/>
            <person name="Friedrich M."/>
            <person name="Gordon C.M."/>
            <person name="Jindra M."/>
            <person name="Klingler M."/>
            <person name="Lan Q."/>
            <person name="Lattorff H.M."/>
            <person name="Laudet V."/>
            <person name="von Levetsow C."/>
            <person name="Liu Z."/>
            <person name="Lutz R."/>
            <person name="Lynch J.A."/>
            <person name="da Fonseca R.N."/>
            <person name="Posnien N."/>
            <person name="Reuter R."/>
            <person name="Roth S."/>
            <person name="Savard J."/>
            <person name="Schinko J.B."/>
            <person name="Schmitt C."/>
            <person name="Schoppmeier M."/>
            <person name="Schroder R."/>
            <person name="Shippy T.D."/>
            <person name="Simonnet F."/>
            <person name="Marques-Souza H."/>
            <person name="Tautz D."/>
            <person name="Tomoyasu Y."/>
            <person name="Trauner J."/>
            <person name="Van der Zee M."/>
            <person name="Vervoort M."/>
            <person name="Wittkopp N."/>
            <person name="Wimmer E.A."/>
            <person name="Yang X."/>
            <person name="Jones A.K."/>
            <person name="Sattelle D.B."/>
            <person name="Ebert P.R."/>
            <person name="Nelson D."/>
            <person name="Scott J.G."/>
            <person name="Beeman R.W."/>
            <person name="Muthukrishnan S."/>
            <person name="Kramer K.J."/>
            <person name="Arakane Y."/>
            <person name="Beeman R.W."/>
            <person name="Zhu Q."/>
            <person name="Hogenkamp D."/>
            <person name="Dixit R."/>
            <person name="Oppert B."/>
            <person name="Jiang H."/>
            <person name="Zou Z."/>
            <person name="Marshall J."/>
            <person name="Elpidina E."/>
            <person name="Vinokurov K."/>
            <person name="Oppert C."/>
            <person name="Zou Z."/>
            <person name="Evans J."/>
            <person name="Lu Z."/>
            <person name="Zhao P."/>
            <person name="Sumathipala N."/>
            <person name="Altincicek B."/>
            <person name="Vilcinskas A."/>
            <person name="Williams M."/>
            <person name="Hultmark D."/>
            <person name="Hetru C."/>
            <person name="Jiang H."/>
            <person name="Grimmelikhuijzen C.J."/>
            <person name="Hauser F."/>
            <person name="Cazzamali G."/>
            <person name="Williamson M."/>
            <person name="Park Y."/>
            <person name="Li B."/>
            <person name="Tanaka Y."/>
            <person name="Predel R."/>
            <person name="Neupert S."/>
            <person name="Schachtner J."/>
            <person name="Verleyen P."/>
            <person name="Raible F."/>
            <person name="Bork P."/>
            <person name="Friedrich M."/>
            <person name="Walden K.K."/>
            <person name="Robertson H.M."/>
            <person name="Angeli S."/>
            <person name="Foret S."/>
            <person name="Bucher G."/>
            <person name="Schuetz S."/>
            <person name="Maleszka R."/>
            <person name="Wimmer E.A."/>
            <person name="Beeman R.W."/>
            <person name="Lorenzen M."/>
            <person name="Tomoyasu Y."/>
            <person name="Miller S.C."/>
            <person name="Grossmann D."/>
            <person name="Bucher G."/>
        </authorList>
    </citation>
    <scope>NUCLEOTIDE SEQUENCE [LARGE SCALE GENOMIC DNA]</scope>
    <source>
        <strain evidence="2 3">Georgia GA2</strain>
    </source>
</reference>
<dbReference type="Proteomes" id="UP000007266">
    <property type="component" value="Linkage group 8"/>
</dbReference>
<evidence type="ECO:0000313" key="2">
    <source>
        <dbReference type="EMBL" id="EFA08096.1"/>
    </source>
</evidence>
<keyword evidence="3" id="KW-1185">Reference proteome</keyword>
<dbReference type="EMBL" id="KQ971361">
    <property type="protein sequence ID" value="EFA08096.1"/>
    <property type="molecule type" value="Genomic_DNA"/>
</dbReference>
<dbReference type="AlphaFoldDB" id="D6WWQ6"/>
<gene>
    <name evidence="2" type="primary">GLEAN_05700</name>
    <name evidence="2" type="ORF">TcasGA2_TC005700</name>
</gene>
<feature type="region of interest" description="Disordered" evidence="1">
    <location>
        <begin position="30"/>
        <end position="52"/>
    </location>
</feature>
<accession>D6WWQ6</accession>